<dbReference type="Gene3D" id="3.40.50.150">
    <property type="entry name" value="Vaccinia Virus protein VP39"/>
    <property type="match status" value="1"/>
</dbReference>
<dbReference type="InterPro" id="IPR010719">
    <property type="entry name" value="MnmM_MeTrfase"/>
</dbReference>
<dbReference type="Pfam" id="PF06962">
    <property type="entry name" value="rRNA_methylase"/>
    <property type="match status" value="1"/>
</dbReference>
<dbReference type="AlphaFoldDB" id="A0AAE5SZ78"/>
<dbReference type="CDD" id="cd02440">
    <property type="entry name" value="AdoMet_MTases"/>
    <property type="match status" value="1"/>
</dbReference>
<dbReference type="PANTHER" id="PTHR35276">
    <property type="entry name" value="S-ADENOSYL-L-METHIONINE-DEPENDENT METHYLTRANSFERASES SUPERFAMILY PROTEIN"/>
    <property type="match status" value="1"/>
</dbReference>
<sequence>MIVQRVLPFAKSLITSHITDKSVVIDGTCGNGWDTLFLAQSVPNGHVYACDIQSLAIENTREKVKEMSHVTLLQTGHETITNYIAESHRHSVDAALFNLGYLPKGDKSIVTNAENTILAIESIFELLRPEGIIVLAIYPGHPEGRVESETLLNYFHSFDQEKAHILKYEFINQQNHPPFIIGIEKRSARP</sequence>
<evidence type="ECO:0000313" key="7">
    <source>
        <dbReference type="Proteomes" id="UP000242704"/>
    </source>
</evidence>
<protein>
    <submittedName>
        <fullName evidence="1">Class I SAM-dependent methyltransferase</fullName>
    </submittedName>
    <submittedName>
        <fullName evidence="2">Methyltransferase domain-containing protein</fullName>
    </submittedName>
</protein>
<evidence type="ECO:0000313" key="4">
    <source>
        <dbReference type="EMBL" id="PTG68977.1"/>
    </source>
</evidence>
<dbReference type="Proteomes" id="UP000242704">
    <property type="component" value="Unassembled WGS sequence"/>
</dbReference>
<accession>A0AAE5SZ78</accession>
<dbReference type="EMBL" id="PZAO01000023">
    <property type="protein sequence ID" value="PTG68977.1"/>
    <property type="molecule type" value="Genomic_DNA"/>
</dbReference>
<evidence type="ECO:0000313" key="5">
    <source>
        <dbReference type="Proteomes" id="UP000242008"/>
    </source>
</evidence>
<proteinExistence type="predicted"/>
<gene>
    <name evidence="2" type="primary">mraW</name>
    <name evidence="3" type="ORF">BU638_00335</name>
    <name evidence="2" type="ORF">BU653_06020</name>
    <name evidence="4" type="ORF">BU676_09230</name>
    <name evidence="1" type="ORF">RCF65_04070</name>
</gene>
<dbReference type="EMBL" id="PZCM01000001">
    <property type="protein sequence ID" value="PTG28685.1"/>
    <property type="molecule type" value="Genomic_DNA"/>
</dbReference>
<dbReference type="InterPro" id="IPR029063">
    <property type="entry name" value="SAM-dependent_MTases_sf"/>
</dbReference>
<dbReference type="GO" id="GO:0032259">
    <property type="term" value="P:methylation"/>
    <property type="evidence" value="ECO:0007669"/>
    <property type="project" value="UniProtKB-KW"/>
</dbReference>
<evidence type="ECO:0000313" key="2">
    <source>
        <dbReference type="EMBL" id="PTG14559.1"/>
    </source>
</evidence>
<dbReference type="SUPFAM" id="SSF53335">
    <property type="entry name" value="S-adenosyl-L-methionine-dependent methyltransferases"/>
    <property type="match status" value="1"/>
</dbReference>
<organism evidence="2 7">
    <name type="scientific">Staphylococcus chromogenes</name>
    <name type="common">Staphylococcus hyicus subsp. chromogenes</name>
    <dbReference type="NCBI Taxonomy" id="46126"/>
    <lineage>
        <taxon>Bacteria</taxon>
        <taxon>Bacillati</taxon>
        <taxon>Bacillota</taxon>
        <taxon>Bacilli</taxon>
        <taxon>Bacillales</taxon>
        <taxon>Staphylococcaceae</taxon>
        <taxon>Staphylococcus</taxon>
    </lineage>
</organism>
<keyword evidence="2" id="KW-0489">Methyltransferase</keyword>
<dbReference type="Proteomes" id="UP001240157">
    <property type="component" value="Unassembled WGS sequence"/>
</dbReference>
<dbReference type="RefSeq" id="WP_037574463.1">
    <property type="nucleotide sequence ID" value="NZ_BMDK01000001.1"/>
</dbReference>
<evidence type="ECO:0000313" key="6">
    <source>
        <dbReference type="Proteomes" id="UP000242144"/>
    </source>
</evidence>
<dbReference type="EMBL" id="PZBZ01000026">
    <property type="protein sequence ID" value="PTG14559.1"/>
    <property type="molecule type" value="Genomic_DNA"/>
</dbReference>
<dbReference type="PANTHER" id="PTHR35276:SF1">
    <property type="entry name" value="TRNA (MNM(5)S(2)U34)-METHYLTRANSFERASE, CHLOROPLASTIC"/>
    <property type="match status" value="1"/>
</dbReference>
<dbReference type="GO" id="GO:0008168">
    <property type="term" value="F:methyltransferase activity"/>
    <property type="evidence" value="ECO:0007669"/>
    <property type="project" value="UniProtKB-KW"/>
</dbReference>
<evidence type="ECO:0000313" key="8">
    <source>
        <dbReference type="Proteomes" id="UP001240157"/>
    </source>
</evidence>
<name>A0AAE5SZ78_STACR</name>
<dbReference type="GeneID" id="93655378"/>
<comment type="caution">
    <text evidence="2">The sequence shown here is derived from an EMBL/GenBank/DDBJ whole genome shotgun (WGS) entry which is preliminary data.</text>
</comment>
<keyword evidence="5" id="KW-1185">Reference proteome</keyword>
<dbReference type="Proteomes" id="UP000242008">
    <property type="component" value="Unassembled WGS sequence"/>
</dbReference>
<reference evidence="5 6" key="1">
    <citation type="journal article" date="2016" name="Front. Microbiol.">
        <title>Comprehensive Phylogenetic Analysis of Bovine Non-aureus Staphylococci Species Based on Whole-Genome Sequencing.</title>
        <authorList>
            <person name="Naushad S."/>
            <person name="Barkema H.W."/>
            <person name="Luby C."/>
            <person name="Condas L.A."/>
            <person name="Nobrega D.B."/>
            <person name="Carson D.A."/>
            <person name="De Buck J."/>
        </authorList>
    </citation>
    <scope>NUCLEOTIDE SEQUENCE [LARGE SCALE GENOMIC DNA]</scope>
    <source>
        <strain evidence="3 6">SNUC 105</strain>
        <strain evidence="4 5">SNUC 1363</strain>
        <strain evidence="2 7">SNUC 505</strain>
    </source>
</reference>
<keyword evidence="2" id="KW-0808">Transferase</keyword>
<evidence type="ECO:0000313" key="1">
    <source>
        <dbReference type="EMBL" id="MDQ7175158.1"/>
    </source>
</evidence>
<evidence type="ECO:0000313" key="3">
    <source>
        <dbReference type="EMBL" id="PTG28685.1"/>
    </source>
</evidence>
<dbReference type="Proteomes" id="UP000242144">
    <property type="component" value="Unassembled WGS sequence"/>
</dbReference>
<reference evidence="1 8" key="3">
    <citation type="submission" date="2023-08" db="EMBL/GenBank/DDBJ databases">
        <title>Whole genome sequencing of Staphylococcus chromogenes NNSch 2386.</title>
        <authorList>
            <person name="Kropotov V.S."/>
            <person name="Boriskina E.V."/>
            <person name="Gordinskaya N.A."/>
            <person name="Shkurkina I.S."/>
            <person name="Kryazhev D.V."/>
            <person name="Alekseeva A.E."/>
            <person name="Makhova M.A."/>
        </authorList>
    </citation>
    <scope>NUCLEOTIDE SEQUENCE [LARGE SCALE GENOMIC DNA]</scope>
    <source>
        <strain evidence="1 8">NNSch 2386</strain>
    </source>
</reference>
<dbReference type="EMBL" id="JAVGJF010000015">
    <property type="protein sequence ID" value="MDQ7175158.1"/>
    <property type="molecule type" value="Genomic_DNA"/>
</dbReference>
<reference evidence="2" key="2">
    <citation type="submission" date="2018-03" db="EMBL/GenBank/DDBJ databases">
        <authorList>
            <person name="Naushad S."/>
        </authorList>
    </citation>
    <scope>NUCLEOTIDE SEQUENCE</scope>
    <source>
        <strain evidence="3">SNUC 105</strain>
        <strain evidence="4">SNUC 1363</strain>
        <strain evidence="2">SNUC 505</strain>
    </source>
</reference>